<evidence type="ECO:0000313" key="4">
    <source>
        <dbReference type="EMBL" id="KAG8622888.1"/>
    </source>
</evidence>
<keyword evidence="1" id="KW-0863">Zinc-finger</keyword>
<accession>A0A8K0PDB1</accession>
<feature type="compositionally biased region" description="Basic and acidic residues" evidence="2">
    <location>
        <begin position="152"/>
        <end position="161"/>
    </location>
</feature>
<keyword evidence="1" id="KW-0862">Zinc</keyword>
<reference evidence="4" key="1">
    <citation type="submission" date="2021-07" db="EMBL/GenBank/DDBJ databases">
        <title>Elsinoe batatas strain:CRI-CJ2 Genome sequencing and assembly.</title>
        <authorList>
            <person name="Huang L."/>
        </authorList>
    </citation>
    <scope>NUCLEOTIDE SEQUENCE</scope>
    <source>
        <strain evidence="4">CRI-CJ2</strain>
    </source>
</reference>
<evidence type="ECO:0000256" key="2">
    <source>
        <dbReference type="SAM" id="MobiDB-lite"/>
    </source>
</evidence>
<name>A0A8K0PDB1_9PEZI</name>
<evidence type="ECO:0000256" key="1">
    <source>
        <dbReference type="PROSITE-ProRule" id="PRU00042"/>
    </source>
</evidence>
<feature type="compositionally biased region" description="Polar residues" evidence="2">
    <location>
        <begin position="359"/>
        <end position="370"/>
    </location>
</feature>
<evidence type="ECO:0000313" key="5">
    <source>
        <dbReference type="Proteomes" id="UP000809789"/>
    </source>
</evidence>
<dbReference type="PROSITE" id="PS50157">
    <property type="entry name" value="ZINC_FINGER_C2H2_2"/>
    <property type="match status" value="1"/>
</dbReference>
<comment type="caution">
    <text evidence="4">The sequence shown here is derived from an EMBL/GenBank/DDBJ whole genome shotgun (WGS) entry which is preliminary data.</text>
</comment>
<organism evidence="4 5">
    <name type="scientific">Elsinoe batatas</name>
    <dbReference type="NCBI Taxonomy" id="2601811"/>
    <lineage>
        <taxon>Eukaryota</taxon>
        <taxon>Fungi</taxon>
        <taxon>Dikarya</taxon>
        <taxon>Ascomycota</taxon>
        <taxon>Pezizomycotina</taxon>
        <taxon>Dothideomycetes</taxon>
        <taxon>Dothideomycetidae</taxon>
        <taxon>Myriangiales</taxon>
        <taxon>Elsinoaceae</taxon>
        <taxon>Elsinoe</taxon>
    </lineage>
</organism>
<feature type="region of interest" description="Disordered" evidence="2">
    <location>
        <begin position="1"/>
        <end position="291"/>
    </location>
</feature>
<proteinExistence type="predicted"/>
<feature type="compositionally biased region" description="Polar residues" evidence="2">
    <location>
        <begin position="226"/>
        <end position="254"/>
    </location>
</feature>
<feature type="compositionally biased region" description="Polar residues" evidence="2">
    <location>
        <begin position="64"/>
        <end position="77"/>
    </location>
</feature>
<feature type="compositionally biased region" description="Basic and acidic residues" evidence="2">
    <location>
        <begin position="90"/>
        <end position="99"/>
    </location>
</feature>
<evidence type="ECO:0000259" key="3">
    <source>
        <dbReference type="PROSITE" id="PS50157"/>
    </source>
</evidence>
<feature type="compositionally biased region" description="Low complexity" evidence="2">
    <location>
        <begin position="1"/>
        <end position="12"/>
    </location>
</feature>
<dbReference type="AlphaFoldDB" id="A0A8K0PDB1"/>
<dbReference type="Gene3D" id="3.30.160.60">
    <property type="entry name" value="Classic Zinc Finger"/>
    <property type="match status" value="1"/>
</dbReference>
<protein>
    <recommendedName>
        <fullName evidence="3">C2H2-type domain-containing protein</fullName>
    </recommendedName>
</protein>
<dbReference type="Pfam" id="PF24537">
    <property type="entry name" value="zf-C2H2_fungi"/>
    <property type="match status" value="1"/>
</dbReference>
<feature type="compositionally biased region" description="Basic residues" evidence="2">
    <location>
        <begin position="13"/>
        <end position="25"/>
    </location>
</feature>
<dbReference type="PROSITE" id="PS00028">
    <property type="entry name" value="ZINC_FINGER_C2H2_1"/>
    <property type="match status" value="1"/>
</dbReference>
<dbReference type="InterPro" id="IPR013087">
    <property type="entry name" value="Znf_C2H2_type"/>
</dbReference>
<dbReference type="InterPro" id="IPR057026">
    <property type="entry name" value="Znf-C2H2_ascomycetes"/>
</dbReference>
<feature type="compositionally biased region" description="Pro residues" evidence="2">
    <location>
        <begin position="47"/>
        <end position="56"/>
    </location>
</feature>
<feature type="compositionally biased region" description="Basic and acidic residues" evidence="2">
    <location>
        <begin position="216"/>
        <end position="225"/>
    </location>
</feature>
<feature type="compositionally biased region" description="Low complexity" evidence="2">
    <location>
        <begin position="188"/>
        <end position="205"/>
    </location>
</feature>
<dbReference type="SMART" id="SM00355">
    <property type="entry name" value="ZnF_C2H2"/>
    <property type="match status" value="2"/>
</dbReference>
<sequence length="676" mass="74155">MDLSTPPSIRISHSSRHKSPNRHSHSYSSFSQAALPMSIPNSDRAQAPPPPLPPPTNVEELGLTTDQSWPFNNNPNWQGFCMGGTSESSSDGRSRKNSDDILLDVPEIDPARKPSSATTITPEIPRDILNLDGARTPSDDALAAESPNYRLQSERQLEKRSLNTSSQAYDRNLLSKIGGPNGTPVRTSSYSSSSGEPASLSPSLADVRPPALKRLSMPERRRSSNDTRYSITSNSRNNSSASILSPTSFRSSSIFDPPEISRLSGRRHPSLTFDDSSSSHRGSHDSNMFPHEEFPMEEGQMKDLNLNDRSPGAADDFLVGPRAGMKRRASSPQRDTTRLDRSSVGSAAGATDLYHRRSLQQFPPRSSPASRYNYPHHSSVSSASSLGHRTASLGSSHGLSVASSVTSLASGRLSPSALSPAIDPELCPPFPGSKSLNPSPRSSISTQQLVRSGLEQINHQSLAPMTETPTHHQPVPGVLICDCCPKKPKKFNTEEDLRLHHIEKQYTCAYCPNRFKNKNEAERHQNSLHLRRHSWSCAALPGVEAAFHVSQTNGGQTDVCGYCGEEFPNPADWDERRSHLSVIHKYGECNQVKKFFRADHFRQHLKHSHAGTSGKWTNVLETACMRDEPPPIPMNRGSMSGPPGMYPQMGQTLPPPNVIPQPGRQHATIDEVPQER</sequence>
<dbReference type="OrthoDB" id="3524154at2759"/>
<dbReference type="EMBL" id="JAESVG020000012">
    <property type="protein sequence ID" value="KAG8622888.1"/>
    <property type="molecule type" value="Genomic_DNA"/>
</dbReference>
<dbReference type="Proteomes" id="UP000809789">
    <property type="component" value="Unassembled WGS sequence"/>
</dbReference>
<feature type="compositionally biased region" description="Polar residues" evidence="2">
    <location>
        <begin position="434"/>
        <end position="449"/>
    </location>
</feature>
<dbReference type="GO" id="GO:0008270">
    <property type="term" value="F:zinc ion binding"/>
    <property type="evidence" value="ECO:0007669"/>
    <property type="project" value="UniProtKB-KW"/>
</dbReference>
<feature type="compositionally biased region" description="Basic and acidic residues" evidence="2">
    <location>
        <begin position="667"/>
        <end position="676"/>
    </location>
</feature>
<gene>
    <name evidence="4" type="ORF">KVT40_009399</name>
</gene>
<feature type="region of interest" description="Disordered" evidence="2">
    <location>
        <begin position="303"/>
        <end position="396"/>
    </location>
</feature>
<feature type="domain" description="C2H2-type" evidence="3">
    <location>
        <begin position="506"/>
        <end position="534"/>
    </location>
</feature>
<keyword evidence="5" id="KW-1185">Reference proteome</keyword>
<feature type="region of interest" description="Disordered" evidence="2">
    <location>
        <begin position="638"/>
        <end position="676"/>
    </location>
</feature>
<keyword evidence="1" id="KW-0479">Metal-binding</keyword>
<feature type="region of interest" description="Disordered" evidence="2">
    <location>
        <begin position="424"/>
        <end position="449"/>
    </location>
</feature>